<feature type="compositionally biased region" description="Polar residues" evidence="1">
    <location>
        <begin position="317"/>
        <end position="336"/>
    </location>
</feature>
<dbReference type="AlphaFoldDB" id="A0A9W8KY13"/>
<feature type="compositionally biased region" description="Polar residues" evidence="1">
    <location>
        <begin position="349"/>
        <end position="358"/>
    </location>
</feature>
<dbReference type="PROSITE" id="PS50030">
    <property type="entry name" value="UBA"/>
    <property type="match status" value="1"/>
</dbReference>
<gene>
    <name evidence="3" type="ORF">GGI25_001800</name>
</gene>
<feature type="compositionally biased region" description="Low complexity" evidence="1">
    <location>
        <begin position="201"/>
        <end position="224"/>
    </location>
</feature>
<feature type="compositionally biased region" description="Polar residues" evidence="1">
    <location>
        <begin position="93"/>
        <end position="109"/>
    </location>
</feature>
<proteinExistence type="predicted"/>
<protein>
    <recommendedName>
        <fullName evidence="2">UBA domain-containing protein</fullName>
    </recommendedName>
</protein>
<reference evidence="3" key="1">
    <citation type="submission" date="2022-07" db="EMBL/GenBank/DDBJ databases">
        <title>Phylogenomic reconstructions and comparative analyses of Kickxellomycotina fungi.</title>
        <authorList>
            <person name="Reynolds N.K."/>
            <person name="Stajich J.E."/>
            <person name="Barry K."/>
            <person name="Grigoriev I.V."/>
            <person name="Crous P."/>
            <person name="Smith M.E."/>
        </authorList>
    </citation>
    <scope>NUCLEOTIDE SEQUENCE</scope>
    <source>
        <strain evidence="3">NRRL 3115</strain>
    </source>
</reference>
<name>A0A9W8KY13_9FUNG</name>
<evidence type="ECO:0000313" key="4">
    <source>
        <dbReference type="Proteomes" id="UP001151518"/>
    </source>
</evidence>
<feature type="region of interest" description="Disordered" evidence="1">
    <location>
        <begin position="303"/>
        <end position="412"/>
    </location>
</feature>
<dbReference type="Gene3D" id="1.10.8.10">
    <property type="entry name" value="DNA helicase RuvA subunit, C-terminal domain"/>
    <property type="match status" value="1"/>
</dbReference>
<feature type="region of interest" description="Disordered" evidence="1">
    <location>
        <begin position="82"/>
        <end position="224"/>
    </location>
</feature>
<feature type="compositionally biased region" description="Low complexity" evidence="1">
    <location>
        <begin position="146"/>
        <end position="171"/>
    </location>
</feature>
<feature type="domain" description="UBA" evidence="2">
    <location>
        <begin position="492"/>
        <end position="533"/>
    </location>
</feature>
<organism evidence="3 4">
    <name type="scientific">Coemansia spiralis</name>
    <dbReference type="NCBI Taxonomy" id="417178"/>
    <lineage>
        <taxon>Eukaryota</taxon>
        <taxon>Fungi</taxon>
        <taxon>Fungi incertae sedis</taxon>
        <taxon>Zoopagomycota</taxon>
        <taxon>Kickxellomycotina</taxon>
        <taxon>Kickxellomycetes</taxon>
        <taxon>Kickxellales</taxon>
        <taxon>Kickxellaceae</taxon>
        <taxon>Coemansia</taxon>
    </lineage>
</organism>
<feature type="region of interest" description="Disordered" evidence="1">
    <location>
        <begin position="430"/>
        <end position="494"/>
    </location>
</feature>
<feature type="compositionally biased region" description="Polar residues" evidence="1">
    <location>
        <begin position="430"/>
        <end position="461"/>
    </location>
</feature>
<dbReference type="CDD" id="cd14270">
    <property type="entry name" value="UBA"/>
    <property type="match status" value="1"/>
</dbReference>
<dbReference type="Pfam" id="PF00627">
    <property type="entry name" value="UBA"/>
    <property type="match status" value="1"/>
</dbReference>
<dbReference type="InterPro" id="IPR015940">
    <property type="entry name" value="UBA"/>
</dbReference>
<feature type="compositionally biased region" description="Polar residues" evidence="1">
    <location>
        <begin position="188"/>
        <end position="200"/>
    </location>
</feature>
<comment type="caution">
    <text evidence="3">The sequence shown here is derived from an EMBL/GenBank/DDBJ whole genome shotgun (WGS) entry which is preliminary data.</text>
</comment>
<evidence type="ECO:0000259" key="2">
    <source>
        <dbReference type="PROSITE" id="PS50030"/>
    </source>
</evidence>
<dbReference type="OrthoDB" id="524326at2759"/>
<sequence length="535" mass="57306">MNELVQGVKLKFELPFKIPTPVSFPFESIGTFRPITRIPKYDYSLEKKIMKEIVKQKQEDEYNQLKQAQQQLSMVDLIASRKNRHKGKEPERNSVQLSKPNSESGVSRLQKSEQLEKQTNSSLPVSSSSTANINSTPKDDVAGEQATGLSDTALSAATTATSPSTFAQAPTNLQPPSIQPGPQAMSARPQSAGATVTNTHQSPKSQPRPQPQQMTAVPQTTAAVAPTAQTSHVGGVASTYSQAHAVPTNGAMSLPITPTSNGSGFVANSQHIQRPIMQMQYPASSQLRPQSRPLHQQQAAIFGPTQQPAGGPMGYTIPTSASQQPAMQPLSSTVPTSARPGPMYPNITGMPQTQQHANMPSPDLRYSNHYSASFGAQSGFAGTSASSNTSTPALPPKPEEWKPHKSNAVSPNLPLSSAAMAVEPHLPSVSIGQAQSSSPGRYQQSLPPTLPNRHQNNQDQQPPAIPPKPFASFSEFDYASDGPGGLGTAENPGDHVEQLNTLLSMGFSRPHAIHALEMYDYDVNKASNYLIDKSQ</sequence>
<dbReference type="SMART" id="SM00165">
    <property type="entry name" value="UBA"/>
    <property type="match status" value="1"/>
</dbReference>
<dbReference type="SUPFAM" id="SSF46934">
    <property type="entry name" value="UBA-like"/>
    <property type="match status" value="1"/>
</dbReference>
<accession>A0A9W8KY13</accession>
<evidence type="ECO:0000256" key="1">
    <source>
        <dbReference type="SAM" id="MobiDB-lite"/>
    </source>
</evidence>
<dbReference type="Proteomes" id="UP001151518">
    <property type="component" value="Unassembled WGS sequence"/>
</dbReference>
<evidence type="ECO:0000313" key="3">
    <source>
        <dbReference type="EMBL" id="KAJ2679028.1"/>
    </source>
</evidence>
<dbReference type="InterPro" id="IPR009060">
    <property type="entry name" value="UBA-like_sf"/>
</dbReference>
<feature type="compositionally biased region" description="Polar residues" evidence="1">
    <location>
        <begin position="368"/>
        <end position="392"/>
    </location>
</feature>
<dbReference type="EMBL" id="JANBTW010000015">
    <property type="protein sequence ID" value="KAJ2679028.1"/>
    <property type="molecule type" value="Genomic_DNA"/>
</dbReference>